<proteinExistence type="predicted"/>
<feature type="region of interest" description="Disordered" evidence="1">
    <location>
        <begin position="32"/>
        <end position="53"/>
    </location>
</feature>
<dbReference type="Gene3D" id="3.40.50.1110">
    <property type="entry name" value="SGNH hydrolase"/>
    <property type="match status" value="1"/>
</dbReference>
<dbReference type="EMBL" id="BJUY01000004">
    <property type="protein sequence ID" value="GEK90865.1"/>
    <property type="molecule type" value="Genomic_DNA"/>
</dbReference>
<evidence type="ECO:0000313" key="2">
    <source>
        <dbReference type="EMBL" id="GEK90865.1"/>
    </source>
</evidence>
<sequence>MKKSVMMIPLLIIAVSGTITFGRRYSAAKSENLRENQVSLSESNKEEPADALDINDEVKKSEATLEDYESKRDKLTTYEYLDYKSLKNGQVKLAYYGDIRTDERWLKKITEEMKESVSGKFEWTDQSQPDSNSYDLYIEQTAEKVIDESPDLVIYGLPALPDKLRDIGLTETEEYMSKVMQRLLTMKETKVLLLEPYPMPQEIGQVNSRSLDYRSYLKRMKEVAEDFDLTIVPLHDAVEDEESYGDNYNEAGRLNDLGNQEVFKILNTVFSEEI</sequence>
<dbReference type="SUPFAM" id="SSF52266">
    <property type="entry name" value="SGNH hydrolase"/>
    <property type="match status" value="1"/>
</dbReference>
<evidence type="ECO:0008006" key="4">
    <source>
        <dbReference type="Google" id="ProtNLM"/>
    </source>
</evidence>
<keyword evidence="3" id="KW-1185">Reference proteome</keyword>
<evidence type="ECO:0000256" key="1">
    <source>
        <dbReference type="SAM" id="MobiDB-lite"/>
    </source>
</evidence>
<evidence type="ECO:0000313" key="3">
    <source>
        <dbReference type="Proteomes" id="UP000321662"/>
    </source>
</evidence>
<name>A0A511ARP0_9LACT</name>
<protein>
    <recommendedName>
        <fullName evidence="4">SGNH hydrolase-type esterase domain-containing protein</fullName>
    </recommendedName>
</protein>
<dbReference type="Proteomes" id="UP000321662">
    <property type="component" value="Unassembled WGS sequence"/>
</dbReference>
<gene>
    <name evidence="2" type="ORF">AKA01nite_04870</name>
</gene>
<dbReference type="AlphaFoldDB" id="A0A511ARP0"/>
<accession>A0A511ARP0</accession>
<dbReference type="RefSeq" id="WP_146923445.1">
    <property type="nucleotide sequence ID" value="NZ_BJUY01000004.1"/>
</dbReference>
<organism evidence="2 3">
    <name type="scientific">Alkalibacterium kapii</name>
    <dbReference type="NCBI Taxonomy" id="426704"/>
    <lineage>
        <taxon>Bacteria</taxon>
        <taxon>Bacillati</taxon>
        <taxon>Bacillota</taxon>
        <taxon>Bacilli</taxon>
        <taxon>Lactobacillales</taxon>
        <taxon>Carnobacteriaceae</taxon>
        <taxon>Alkalibacterium</taxon>
    </lineage>
</organism>
<dbReference type="InterPro" id="IPR036514">
    <property type="entry name" value="SGNH_hydro_sf"/>
</dbReference>
<reference evidence="2 3" key="1">
    <citation type="submission" date="2019-07" db="EMBL/GenBank/DDBJ databases">
        <title>Whole genome shotgun sequence of Alkalibacterium kapii NBRC 103247.</title>
        <authorList>
            <person name="Hosoyama A."/>
            <person name="Uohara A."/>
            <person name="Ohji S."/>
            <person name="Ichikawa N."/>
        </authorList>
    </citation>
    <scope>NUCLEOTIDE SEQUENCE [LARGE SCALE GENOMIC DNA]</scope>
    <source>
        <strain evidence="2 3">NBRC 103247</strain>
    </source>
</reference>
<dbReference type="OrthoDB" id="2155748at2"/>
<comment type="caution">
    <text evidence="2">The sequence shown here is derived from an EMBL/GenBank/DDBJ whole genome shotgun (WGS) entry which is preliminary data.</text>
</comment>